<feature type="region of interest" description="Disordered" evidence="1">
    <location>
        <begin position="82"/>
        <end position="113"/>
    </location>
</feature>
<name>A0ABD6END5_9BILA</name>
<feature type="region of interest" description="Disordered" evidence="1">
    <location>
        <begin position="244"/>
        <end position="277"/>
    </location>
</feature>
<feature type="compositionally biased region" description="Low complexity" evidence="1">
    <location>
        <begin position="253"/>
        <end position="265"/>
    </location>
</feature>
<evidence type="ECO:0000313" key="3">
    <source>
        <dbReference type="Proteomes" id="UP001608902"/>
    </source>
</evidence>
<dbReference type="EMBL" id="JBGFUD010007306">
    <property type="protein sequence ID" value="MFH4981485.1"/>
    <property type="molecule type" value="Genomic_DNA"/>
</dbReference>
<proteinExistence type="predicted"/>
<sequence length="592" mass="66347">MLKSDGRITKKWPTEAAMKAESSSKSRRKSWFGLVGRRRRRDYRVDSDGKENNLSDHSLLSPEFFTPPSSLVASEDLKISTKGSSPYNLRTRAKKDDSISSLQNNKRRKSSCDLGVPEKDIVSFAVPRRRSLGIVVTPKTDILHEQNLEKIEETATVLSDLTPNARNSTRNSSKIPSVLASPETVFLSPEFLNTSTSHTSVLSLSPSKVSIASACTDCSRNTTRSMGKRIRSFVSLSGSIKRVGSRLSYHPDPSSSFTSESCTPSRNSTLMKTPSSSKVTRAANAILKGLSSSSKTNLSVPRPRMDSRKQKKERRNSDCHAEELARRRAVIHERNLKKREQLHEFERVMNVTSESLRPIFTSEKLLYDAVVCEVYPDGRPASEISKLILEAVGEDVIYDVSSELNMLHEVFITEGGLLFSCRYVVFVVRHKTPSELEKTWREMRIAYCTLLEKIIDRSQISSLLLPYLFTGEPPLDQSTVAQTALASIQIVFLQRGFSKLTRITIGGLEECDPLYDIYSVRLNDLLNSMKPEEISDTEFESAIEEDFGKNCDERMVEGSLNTPLHQPDISGTPRYSKTGALHFSDFPPIDEV</sequence>
<dbReference type="Proteomes" id="UP001608902">
    <property type="component" value="Unassembled WGS sequence"/>
</dbReference>
<dbReference type="SUPFAM" id="SSF52949">
    <property type="entry name" value="Macro domain-like"/>
    <property type="match status" value="1"/>
</dbReference>
<reference evidence="2 3" key="1">
    <citation type="submission" date="2024-08" db="EMBL/GenBank/DDBJ databases">
        <title>Gnathostoma spinigerum genome.</title>
        <authorList>
            <person name="Gonzalez-Bertolin B."/>
            <person name="Monzon S."/>
            <person name="Zaballos A."/>
            <person name="Jimenez P."/>
            <person name="Dekumyoy P."/>
            <person name="Varona S."/>
            <person name="Cuesta I."/>
            <person name="Sumanam S."/>
            <person name="Adisakwattana P."/>
            <person name="Gasser R.B."/>
            <person name="Hernandez-Gonzalez A."/>
            <person name="Young N.D."/>
            <person name="Perteguer M.J."/>
        </authorList>
    </citation>
    <scope>NUCLEOTIDE SEQUENCE [LARGE SCALE GENOMIC DNA]</scope>
    <source>
        <strain evidence="2">AL3</strain>
        <tissue evidence="2">Liver</tissue>
    </source>
</reference>
<feature type="compositionally biased region" description="Polar residues" evidence="1">
    <location>
        <begin position="266"/>
        <end position="277"/>
    </location>
</feature>
<dbReference type="Gene3D" id="3.40.220.10">
    <property type="entry name" value="Leucine Aminopeptidase, subunit E, domain 1"/>
    <property type="match status" value="1"/>
</dbReference>
<dbReference type="AlphaFoldDB" id="A0ABD6END5"/>
<gene>
    <name evidence="2" type="ORF">AB6A40_008194</name>
</gene>
<evidence type="ECO:0000313" key="2">
    <source>
        <dbReference type="EMBL" id="MFH4981485.1"/>
    </source>
</evidence>
<evidence type="ECO:0000256" key="1">
    <source>
        <dbReference type="SAM" id="MobiDB-lite"/>
    </source>
</evidence>
<protein>
    <submittedName>
        <fullName evidence="2">Uncharacterized protein</fullName>
    </submittedName>
</protein>
<comment type="caution">
    <text evidence="2">The sequence shown here is derived from an EMBL/GenBank/DDBJ whole genome shotgun (WGS) entry which is preliminary data.</text>
</comment>
<accession>A0ABD6END5</accession>
<dbReference type="InterPro" id="IPR043472">
    <property type="entry name" value="Macro_dom-like"/>
</dbReference>
<keyword evidence="3" id="KW-1185">Reference proteome</keyword>
<organism evidence="2 3">
    <name type="scientific">Gnathostoma spinigerum</name>
    <dbReference type="NCBI Taxonomy" id="75299"/>
    <lineage>
        <taxon>Eukaryota</taxon>
        <taxon>Metazoa</taxon>
        <taxon>Ecdysozoa</taxon>
        <taxon>Nematoda</taxon>
        <taxon>Chromadorea</taxon>
        <taxon>Rhabditida</taxon>
        <taxon>Spirurina</taxon>
        <taxon>Gnathostomatomorpha</taxon>
        <taxon>Gnathostomatoidea</taxon>
        <taxon>Gnathostomatidae</taxon>
        <taxon>Gnathostoma</taxon>
    </lineage>
</organism>
<feature type="region of interest" description="Disordered" evidence="1">
    <location>
        <begin position="1"/>
        <end position="29"/>
    </location>
</feature>
<feature type="region of interest" description="Disordered" evidence="1">
    <location>
        <begin position="292"/>
        <end position="321"/>
    </location>
</feature>